<dbReference type="RefSeq" id="WP_262841595.1">
    <property type="nucleotide sequence ID" value="NZ_JANZYP010000006.1"/>
</dbReference>
<name>A0ABV9E9E1_9ACTN</name>
<gene>
    <name evidence="1" type="ORF">ACFO8L_08740</name>
</gene>
<dbReference type="Proteomes" id="UP001595891">
    <property type="component" value="Unassembled WGS sequence"/>
</dbReference>
<dbReference type="InterPro" id="IPR041881">
    <property type="entry name" value="PqqD_sf"/>
</dbReference>
<accession>A0ABV9E9E1</accession>
<keyword evidence="2" id="KW-1185">Reference proteome</keyword>
<dbReference type="EMBL" id="JBHSFN010000004">
    <property type="protein sequence ID" value="MFC4586157.1"/>
    <property type="molecule type" value="Genomic_DNA"/>
</dbReference>
<reference evidence="2" key="1">
    <citation type="journal article" date="2019" name="Int. J. Syst. Evol. Microbiol.">
        <title>The Global Catalogue of Microorganisms (GCM) 10K type strain sequencing project: providing services to taxonomists for standard genome sequencing and annotation.</title>
        <authorList>
            <consortium name="The Broad Institute Genomics Platform"/>
            <consortium name="The Broad Institute Genome Sequencing Center for Infectious Disease"/>
            <person name="Wu L."/>
            <person name="Ma J."/>
        </authorList>
    </citation>
    <scope>NUCLEOTIDE SEQUENCE [LARGE SCALE GENOMIC DNA]</scope>
    <source>
        <strain evidence="2">CCUG 49560</strain>
    </source>
</reference>
<organism evidence="1 2">
    <name type="scientific">Sphaerisporangium corydalis</name>
    <dbReference type="NCBI Taxonomy" id="1441875"/>
    <lineage>
        <taxon>Bacteria</taxon>
        <taxon>Bacillati</taxon>
        <taxon>Actinomycetota</taxon>
        <taxon>Actinomycetes</taxon>
        <taxon>Streptosporangiales</taxon>
        <taxon>Streptosporangiaceae</taxon>
        <taxon>Sphaerisporangium</taxon>
    </lineage>
</organism>
<sequence>MSLRINDAVIWQETAEGISLYHTETGDFRTLNSTGSRIWMLVESDGEREPIVSKLSHEFAGSNTAVSRRIRTDVHDFIGTMIESELIEERPA</sequence>
<comment type="caution">
    <text evidence="1">The sequence shown here is derived from an EMBL/GenBank/DDBJ whole genome shotgun (WGS) entry which is preliminary data.</text>
</comment>
<evidence type="ECO:0000313" key="1">
    <source>
        <dbReference type="EMBL" id="MFC4586157.1"/>
    </source>
</evidence>
<protein>
    <submittedName>
        <fullName evidence="1">PqqD family protein</fullName>
    </submittedName>
</protein>
<dbReference type="Gene3D" id="1.10.10.1150">
    <property type="entry name" value="Coenzyme PQQ synthesis protein D (PqqD)"/>
    <property type="match status" value="1"/>
</dbReference>
<evidence type="ECO:0000313" key="2">
    <source>
        <dbReference type="Proteomes" id="UP001595891"/>
    </source>
</evidence>
<proteinExistence type="predicted"/>
<dbReference type="InterPro" id="IPR008792">
    <property type="entry name" value="PQQD"/>
</dbReference>
<dbReference type="Pfam" id="PF05402">
    <property type="entry name" value="PqqD"/>
    <property type="match status" value="1"/>
</dbReference>